<dbReference type="InterPro" id="IPR055411">
    <property type="entry name" value="LRR_FXL15/At3g58940/PEG3-like"/>
</dbReference>
<dbReference type="Gene3D" id="3.80.10.10">
    <property type="entry name" value="Ribonuclease Inhibitor"/>
    <property type="match status" value="1"/>
</dbReference>
<dbReference type="SMART" id="SM00579">
    <property type="entry name" value="FBD"/>
    <property type="match status" value="1"/>
</dbReference>
<name>A0ABD1A8Q9_CARAN</name>
<dbReference type="InterPro" id="IPR006566">
    <property type="entry name" value="FBD"/>
</dbReference>
<evidence type="ECO:0000313" key="3">
    <source>
        <dbReference type="Proteomes" id="UP001558713"/>
    </source>
</evidence>
<keyword evidence="3" id="KW-1185">Reference proteome</keyword>
<dbReference type="PANTHER" id="PTHR31900">
    <property type="entry name" value="F-BOX/RNI SUPERFAMILY PROTEIN-RELATED"/>
    <property type="match status" value="1"/>
</dbReference>
<dbReference type="PANTHER" id="PTHR31900:SF34">
    <property type="entry name" value="EMB|CAB62440.1-RELATED"/>
    <property type="match status" value="1"/>
</dbReference>
<dbReference type="AlphaFoldDB" id="A0ABD1A8Q9"/>
<evidence type="ECO:0000259" key="1">
    <source>
        <dbReference type="SMART" id="SM00579"/>
    </source>
</evidence>
<sequence length="397" mass="46208">MVTKLYFDDSCLENKESVPYRIFQGYVDRFLVTHKPPVLEALKFKLGRLSTTDDITTWIRFAIPRSVRELDINRSFDGYDYSFRLPECLYTYETLVVLKLSDMIYLDVPMEVCLSSLKVLHLLNLLCKNENPISRLLSGCPVLEELVIDKNENEPEPFLYVIVPSLQILSISSKHRNQAFVEVQPEFFEEEVLMNVPSLKYLNYVDTYDYGHVCSSNNMPELVEATVKLVCKRPEKLMRSITSVKRLSLCLYGSMLQHRIKFNQLVHLELCGCPPKWWDLLTWMPHSCPKLQVLKLNKFEERWSCYIVEPIEGHWEKPSSVPKCLLLHLNTFEWSYYNGERQEKKVVAYILENARCLKTAAFDDIDISSDEKANRKIKELLSLPRASSSCQISFSVS</sequence>
<accession>A0ABD1A8Q9</accession>
<comment type="caution">
    <text evidence="2">The sequence shown here is derived from an EMBL/GenBank/DDBJ whole genome shotgun (WGS) entry which is preliminary data.</text>
</comment>
<proteinExistence type="predicted"/>
<dbReference type="Pfam" id="PF08387">
    <property type="entry name" value="FBD"/>
    <property type="match status" value="1"/>
</dbReference>
<protein>
    <submittedName>
        <fullName evidence="2">FBD-associated F-box protein</fullName>
    </submittedName>
</protein>
<organism evidence="2 3">
    <name type="scientific">Cardamine amara subsp. amara</name>
    <dbReference type="NCBI Taxonomy" id="228776"/>
    <lineage>
        <taxon>Eukaryota</taxon>
        <taxon>Viridiplantae</taxon>
        <taxon>Streptophyta</taxon>
        <taxon>Embryophyta</taxon>
        <taxon>Tracheophyta</taxon>
        <taxon>Spermatophyta</taxon>
        <taxon>Magnoliopsida</taxon>
        <taxon>eudicotyledons</taxon>
        <taxon>Gunneridae</taxon>
        <taxon>Pentapetalae</taxon>
        <taxon>rosids</taxon>
        <taxon>malvids</taxon>
        <taxon>Brassicales</taxon>
        <taxon>Brassicaceae</taxon>
        <taxon>Cardamineae</taxon>
        <taxon>Cardamine</taxon>
    </lineage>
</organism>
<dbReference type="EMBL" id="JBANAX010000732">
    <property type="protein sequence ID" value="KAL1195211.1"/>
    <property type="molecule type" value="Genomic_DNA"/>
</dbReference>
<dbReference type="Proteomes" id="UP001558713">
    <property type="component" value="Unassembled WGS sequence"/>
</dbReference>
<reference evidence="2 3" key="1">
    <citation type="submission" date="2024-04" db="EMBL/GenBank/DDBJ databases">
        <title>Genome assembly C_amara_ONT_v2.</title>
        <authorList>
            <person name="Yant L."/>
            <person name="Moore C."/>
            <person name="Slenker M."/>
        </authorList>
    </citation>
    <scope>NUCLEOTIDE SEQUENCE [LARGE SCALE GENOMIC DNA]</scope>
    <source>
        <tissue evidence="2">Leaf</tissue>
    </source>
</reference>
<dbReference type="InterPro" id="IPR050232">
    <property type="entry name" value="FBL13/AtMIF1-like"/>
</dbReference>
<feature type="domain" description="FBD" evidence="1">
    <location>
        <begin position="323"/>
        <end position="395"/>
    </location>
</feature>
<dbReference type="Pfam" id="PF24758">
    <property type="entry name" value="LRR_At5g56370"/>
    <property type="match status" value="1"/>
</dbReference>
<dbReference type="InterPro" id="IPR032675">
    <property type="entry name" value="LRR_dom_sf"/>
</dbReference>
<dbReference type="SUPFAM" id="SSF52047">
    <property type="entry name" value="RNI-like"/>
    <property type="match status" value="1"/>
</dbReference>
<evidence type="ECO:0000313" key="2">
    <source>
        <dbReference type="EMBL" id="KAL1195211.1"/>
    </source>
</evidence>
<gene>
    <name evidence="2" type="ORF">V5N11_029123</name>
</gene>